<reference evidence="1 2" key="1">
    <citation type="submission" date="2019-03" db="EMBL/GenBank/DDBJ databases">
        <authorList>
            <person name="Dong K."/>
        </authorList>
    </citation>
    <scope>NUCLEOTIDE SEQUENCE [LARGE SCALE GENOMIC DNA]</scope>
    <source>
        <strain evidence="2">dk512</strain>
    </source>
</reference>
<evidence type="ECO:0000313" key="2">
    <source>
        <dbReference type="Proteomes" id="UP000295748"/>
    </source>
</evidence>
<dbReference type="Proteomes" id="UP000295748">
    <property type="component" value="Chromosome"/>
</dbReference>
<evidence type="ECO:0008006" key="3">
    <source>
        <dbReference type="Google" id="ProtNLM"/>
    </source>
</evidence>
<gene>
    <name evidence="1" type="ORF">E4K62_03905</name>
</gene>
<dbReference type="InterPro" id="IPR029044">
    <property type="entry name" value="Nucleotide-diphossugar_trans"/>
</dbReference>
<dbReference type="CDD" id="cd00761">
    <property type="entry name" value="Glyco_tranf_GTA_type"/>
    <property type="match status" value="1"/>
</dbReference>
<dbReference type="EMBL" id="CP038266">
    <property type="protein sequence ID" value="QBR87911.1"/>
    <property type="molecule type" value="Genomic_DNA"/>
</dbReference>
<dbReference type="RefSeq" id="WP_135063759.1">
    <property type="nucleotide sequence ID" value="NZ_CP038266.1"/>
</dbReference>
<protein>
    <recommendedName>
        <fullName evidence="3">Glycosyltransferase</fullName>
    </recommendedName>
</protein>
<evidence type="ECO:0000313" key="1">
    <source>
        <dbReference type="EMBL" id="QBR87911.1"/>
    </source>
</evidence>
<sequence length="163" mass="17043">MTESSSSACALSAEATGRWRHADSRRTPVVSLLLPAGDDDRDLGARLSAALAQTMPAHEILVLDTSGDGRHFATFSVWSEQPAGPVLRYLPVPGARLREARRRGSRLAAGNIRVALSPGLAPTSTWLAQLVAQLRRRLSSASVGAAPAGALAVNGRRPCGAVS</sequence>
<name>A0ABX5SP40_9MICO</name>
<organism evidence="1 2">
    <name type="scientific">Microbacterium wangchenii</name>
    <dbReference type="NCBI Taxonomy" id="2541726"/>
    <lineage>
        <taxon>Bacteria</taxon>
        <taxon>Bacillati</taxon>
        <taxon>Actinomycetota</taxon>
        <taxon>Actinomycetes</taxon>
        <taxon>Micrococcales</taxon>
        <taxon>Microbacteriaceae</taxon>
        <taxon>Microbacterium</taxon>
    </lineage>
</organism>
<dbReference type="SUPFAM" id="SSF53448">
    <property type="entry name" value="Nucleotide-diphospho-sugar transferases"/>
    <property type="match status" value="1"/>
</dbReference>
<proteinExistence type="predicted"/>
<keyword evidence="2" id="KW-1185">Reference proteome</keyword>
<accession>A0ABX5SP40</accession>